<name>A0ACB8ZXA3_ARCLA</name>
<keyword evidence="2" id="KW-1185">Reference proteome</keyword>
<proteinExistence type="predicted"/>
<organism evidence="1 2">
    <name type="scientific">Arctium lappa</name>
    <name type="common">Greater burdock</name>
    <name type="synonym">Lappa major</name>
    <dbReference type="NCBI Taxonomy" id="4217"/>
    <lineage>
        <taxon>Eukaryota</taxon>
        <taxon>Viridiplantae</taxon>
        <taxon>Streptophyta</taxon>
        <taxon>Embryophyta</taxon>
        <taxon>Tracheophyta</taxon>
        <taxon>Spermatophyta</taxon>
        <taxon>Magnoliopsida</taxon>
        <taxon>eudicotyledons</taxon>
        <taxon>Gunneridae</taxon>
        <taxon>Pentapetalae</taxon>
        <taxon>asterids</taxon>
        <taxon>campanulids</taxon>
        <taxon>Asterales</taxon>
        <taxon>Asteraceae</taxon>
        <taxon>Carduoideae</taxon>
        <taxon>Cardueae</taxon>
        <taxon>Arctiinae</taxon>
        <taxon>Arctium</taxon>
    </lineage>
</organism>
<dbReference type="Proteomes" id="UP001055879">
    <property type="component" value="Linkage Group LG09"/>
</dbReference>
<comment type="caution">
    <text evidence="1">The sequence shown here is derived from an EMBL/GenBank/DDBJ whole genome shotgun (WGS) entry which is preliminary data.</text>
</comment>
<dbReference type="EMBL" id="CM042055">
    <property type="protein sequence ID" value="KAI3701951.1"/>
    <property type="molecule type" value="Genomic_DNA"/>
</dbReference>
<evidence type="ECO:0000313" key="2">
    <source>
        <dbReference type="Proteomes" id="UP001055879"/>
    </source>
</evidence>
<protein>
    <submittedName>
        <fullName evidence="1">Uncharacterized protein</fullName>
    </submittedName>
</protein>
<accession>A0ACB8ZXA3</accession>
<sequence length="136" mass="14651">MGNPVNQRVMNNMCLPPPLPLTQHMTFSLQPPPSAFAMPIPSTVVTYFPMQSLPIPSLPIPSLPIPSLPIPTTFHVLSVPMGSDNTESSLRHNLCVTVGLTNQGSGVIPPIMTIPTLDNGISHDDPVAQRLKLLEE</sequence>
<reference evidence="2" key="1">
    <citation type="journal article" date="2022" name="Mol. Ecol. Resour.">
        <title>The genomes of chicory, endive, great burdock and yacon provide insights into Asteraceae palaeo-polyploidization history and plant inulin production.</title>
        <authorList>
            <person name="Fan W."/>
            <person name="Wang S."/>
            <person name="Wang H."/>
            <person name="Wang A."/>
            <person name="Jiang F."/>
            <person name="Liu H."/>
            <person name="Zhao H."/>
            <person name="Xu D."/>
            <person name="Zhang Y."/>
        </authorList>
    </citation>
    <scope>NUCLEOTIDE SEQUENCE [LARGE SCALE GENOMIC DNA]</scope>
    <source>
        <strain evidence="2">cv. Niubang</strain>
    </source>
</reference>
<gene>
    <name evidence="1" type="ORF">L6452_27464</name>
</gene>
<evidence type="ECO:0000313" key="1">
    <source>
        <dbReference type="EMBL" id="KAI3701951.1"/>
    </source>
</evidence>
<reference evidence="1 2" key="2">
    <citation type="journal article" date="2022" name="Mol. Ecol. Resour.">
        <title>The genomes of chicory, endive, great burdock and yacon provide insights into Asteraceae paleo-polyploidization history and plant inulin production.</title>
        <authorList>
            <person name="Fan W."/>
            <person name="Wang S."/>
            <person name="Wang H."/>
            <person name="Wang A."/>
            <person name="Jiang F."/>
            <person name="Liu H."/>
            <person name="Zhao H."/>
            <person name="Xu D."/>
            <person name="Zhang Y."/>
        </authorList>
    </citation>
    <scope>NUCLEOTIDE SEQUENCE [LARGE SCALE GENOMIC DNA]</scope>
    <source>
        <strain evidence="2">cv. Niubang</strain>
    </source>
</reference>